<dbReference type="CDD" id="cd02439">
    <property type="entry name" value="DMB-PRT_CobT"/>
    <property type="match status" value="1"/>
</dbReference>
<dbReference type="InterPro" id="IPR003200">
    <property type="entry name" value="Nict_dMeBzImd_PRibTrfase"/>
</dbReference>
<gene>
    <name evidence="10" type="primary">cobT</name>
    <name evidence="10" type="ORF">J7561_02665</name>
</gene>
<organism evidence="10 11">
    <name type="scientific">Wohlfahrtiimonas chitiniclastica</name>
    <dbReference type="NCBI Taxonomy" id="400946"/>
    <lineage>
        <taxon>Bacteria</taxon>
        <taxon>Pseudomonadati</taxon>
        <taxon>Pseudomonadota</taxon>
        <taxon>Gammaproteobacteria</taxon>
        <taxon>Cardiobacteriales</taxon>
        <taxon>Ignatzschineriaceae</taxon>
        <taxon>Wohlfahrtiimonas</taxon>
    </lineage>
</organism>
<evidence type="ECO:0000256" key="5">
    <source>
        <dbReference type="ARBA" id="ARBA00022573"/>
    </source>
</evidence>
<evidence type="ECO:0000256" key="9">
    <source>
        <dbReference type="NCBIfam" id="TIGR03160"/>
    </source>
</evidence>
<evidence type="ECO:0000256" key="4">
    <source>
        <dbReference type="ARBA" id="ARBA00015486"/>
    </source>
</evidence>
<dbReference type="InterPro" id="IPR036087">
    <property type="entry name" value="Nict_dMeBzImd_PRibTrfase_sf"/>
</dbReference>
<dbReference type="GO" id="GO:0008939">
    <property type="term" value="F:nicotinate-nucleotide-dimethylbenzimidazole phosphoribosyltransferase activity"/>
    <property type="evidence" value="ECO:0007669"/>
    <property type="project" value="UniProtKB-UniRule"/>
</dbReference>
<protein>
    <recommendedName>
        <fullName evidence="4 9">Nicotinate-nucleotide--dimethylbenzimidazole phosphoribosyltransferase</fullName>
        <ecNumber evidence="3 9">2.4.2.21</ecNumber>
    </recommendedName>
</protein>
<dbReference type="NCBIfam" id="TIGR03160">
    <property type="entry name" value="cobT_DBIPRT"/>
    <property type="match status" value="1"/>
</dbReference>
<dbReference type="InterPro" id="IPR017846">
    <property type="entry name" value="Nict_dMeBzImd_PRibTrfase_bact"/>
</dbReference>
<dbReference type="Proteomes" id="UP000680020">
    <property type="component" value="Unassembled WGS sequence"/>
</dbReference>
<evidence type="ECO:0000256" key="8">
    <source>
        <dbReference type="ARBA" id="ARBA00047340"/>
    </source>
</evidence>
<name>A0AB35BYI0_9GAMM</name>
<dbReference type="Gene3D" id="1.10.1610.10">
    <property type="match status" value="1"/>
</dbReference>
<proteinExistence type="inferred from homology"/>
<comment type="similarity">
    <text evidence="2">Belongs to the CobT family.</text>
</comment>
<accession>A0AB35BYI0</accession>
<comment type="pathway">
    <text evidence="1">Nucleoside biosynthesis; alpha-ribazole biosynthesis; alpha-ribazole from 5,6-dimethylbenzimidazole: step 1/2.</text>
</comment>
<keyword evidence="5" id="KW-0169">Cobalamin biosynthesis</keyword>
<sequence>MRTYHIQEPDLIIKKQVQATLDGLSKPIGSLGKLEGVARKIATIQKTLTPTLTHPHHLIFVGDNGISDEQISPSPKEITWQQAMNIMQGGAGINVFVRQHHFDLVVIDAGTDHDFPTDMGIIDRKIRRGTRNFLHEAALLPDEVNLALQYGEEVVNLIDHHGCNVVSMGELGVGSTAAASMWMSLLTSIPLPQCSGYAFGGKYSDHKLHVLTDALKRFVLPVTPMNVMSEFGSLELIMATGAMLRAAELNMVILIDGFLMSTAFLMAYKINPDIEHYAIFCQRSEDKGHRQLLEYLGVEPLLHLNFYVGEGSGAVCAYPLIQSAVNLLTQMSRFDETFTQRTRYDLNDPAIDA</sequence>
<dbReference type="InterPro" id="IPR023195">
    <property type="entry name" value="Nict_dMeBzImd_PRibTrfase_N"/>
</dbReference>
<comment type="caution">
    <text evidence="10">The sequence shown here is derived from an EMBL/GenBank/DDBJ whole genome shotgun (WGS) entry which is preliminary data.</text>
</comment>
<evidence type="ECO:0000256" key="7">
    <source>
        <dbReference type="ARBA" id="ARBA00022679"/>
    </source>
</evidence>
<dbReference type="EMBL" id="JAGIBU010000001">
    <property type="protein sequence ID" value="MBS7824106.1"/>
    <property type="molecule type" value="Genomic_DNA"/>
</dbReference>
<evidence type="ECO:0000313" key="10">
    <source>
        <dbReference type="EMBL" id="MBS7824106.1"/>
    </source>
</evidence>
<keyword evidence="7 10" id="KW-0808">Transferase</keyword>
<comment type="catalytic activity">
    <reaction evidence="8">
        <text>5,6-dimethylbenzimidazole + nicotinate beta-D-ribonucleotide = alpha-ribazole 5'-phosphate + nicotinate + H(+)</text>
        <dbReference type="Rhea" id="RHEA:11196"/>
        <dbReference type="ChEBI" id="CHEBI:15378"/>
        <dbReference type="ChEBI" id="CHEBI:15890"/>
        <dbReference type="ChEBI" id="CHEBI:32544"/>
        <dbReference type="ChEBI" id="CHEBI:57502"/>
        <dbReference type="ChEBI" id="CHEBI:57918"/>
        <dbReference type="EC" id="2.4.2.21"/>
    </reaction>
</comment>
<evidence type="ECO:0000256" key="6">
    <source>
        <dbReference type="ARBA" id="ARBA00022676"/>
    </source>
</evidence>
<dbReference type="AlphaFoldDB" id="A0AB35BYI0"/>
<dbReference type="EC" id="2.4.2.21" evidence="3 9"/>
<dbReference type="GO" id="GO:0009236">
    <property type="term" value="P:cobalamin biosynthetic process"/>
    <property type="evidence" value="ECO:0007669"/>
    <property type="project" value="UniProtKB-UniRule"/>
</dbReference>
<dbReference type="RefSeq" id="WP_213402825.1">
    <property type="nucleotide sequence ID" value="NZ_JAGIBT010000004.1"/>
</dbReference>
<keyword evidence="6 10" id="KW-0328">Glycosyltransferase</keyword>
<dbReference type="PANTHER" id="PTHR43463:SF1">
    <property type="entry name" value="NICOTINATE-NUCLEOTIDE--DIMETHYLBENZIMIDAZOLE PHOSPHORIBOSYLTRANSFERASE"/>
    <property type="match status" value="1"/>
</dbReference>
<dbReference type="SUPFAM" id="SSF52733">
    <property type="entry name" value="Nicotinate mononucleotide:5,6-dimethylbenzimidazole phosphoribosyltransferase (CobT)"/>
    <property type="match status" value="1"/>
</dbReference>
<evidence type="ECO:0000256" key="3">
    <source>
        <dbReference type="ARBA" id="ARBA00011991"/>
    </source>
</evidence>
<evidence type="ECO:0000313" key="11">
    <source>
        <dbReference type="Proteomes" id="UP000680020"/>
    </source>
</evidence>
<dbReference type="NCBIfam" id="NF000996">
    <property type="entry name" value="PRK00105.1"/>
    <property type="match status" value="1"/>
</dbReference>
<dbReference type="Gene3D" id="3.40.50.10210">
    <property type="match status" value="1"/>
</dbReference>
<reference evidence="10" key="1">
    <citation type="submission" date="2021-03" db="EMBL/GenBank/DDBJ databases">
        <title>Identification and antibiotic profiling of Wohlfahrtiimonas chitiniclastica, an underestimated human pathogen.</title>
        <authorList>
            <person name="Kopf A."/>
            <person name="Bunk B."/>
            <person name="Coldewey S."/>
            <person name="Gunzer F."/>
            <person name="Riedel T."/>
            <person name="Schroettner P."/>
        </authorList>
    </citation>
    <scope>NUCLEOTIDE SEQUENCE</scope>
    <source>
        <strain evidence="10">DSM 100917</strain>
    </source>
</reference>
<evidence type="ECO:0000256" key="2">
    <source>
        <dbReference type="ARBA" id="ARBA00007110"/>
    </source>
</evidence>
<evidence type="ECO:0000256" key="1">
    <source>
        <dbReference type="ARBA" id="ARBA00005049"/>
    </source>
</evidence>
<dbReference type="PANTHER" id="PTHR43463">
    <property type="entry name" value="NICOTINATE-NUCLEOTIDE--DIMETHYLBENZIMIDAZOLE PHOSPHORIBOSYLTRANSFERASE"/>
    <property type="match status" value="1"/>
</dbReference>
<dbReference type="Pfam" id="PF02277">
    <property type="entry name" value="DBI_PRT"/>
    <property type="match status" value="1"/>
</dbReference>